<dbReference type="GO" id="GO:0016035">
    <property type="term" value="C:zeta DNA polymerase complex"/>
    <property type="evidence" value="ECO:0007669"/>
    <property type="project" value="InterPro"/>
</dbReference>
<evidence type="ECO:0000256" key="7">
    <source>
        <dbReference type="ARBA" id="ARBA00022705"/>
    </source>
</evidence>
<dbReference type="GO" id="GO:0003677">
    <property type="term" value="F:DNA binding"/>
    <property type="evidence" value="ECO:0007669"/>
    <property type="project" value="UniProtKB-KW"/>
</dbReference>
<dbReference type="STRING" id="743788.S8EJB2"/>
<sequence>MSSPLPSLRVRVNQIDHTLAAPGPLDNSTLPRVPIVRVYGESSTGRKACVHIHQAFPYFFVEYPGKITHCPLAVNHYISKLSHSLNHAIAVSMKRNPTSPKSQFIRAIILAKGVHFYGFHASYSPFLKVYLADPNFVNRAVTILQSGTVMKTRFRVYESHINFILQFMCDFGLYGCGWMDLGDVWERGTEDPLDDLYESDGRHEQDGHQDKPKFKPSPYFRQSRMPLEVDAAAHQILNRHRLSARNIHHRLSIPGPPLPSEPLVLSVRELWEDERQRRTAKGLSPSPEIPKDPSENSRGRGAAWVAEARWWDEIRKRIERERGKEKVLHSGRNWERWVMSTFESIEALWEDEYKTWKPSLLEKSSGEEDVPAPEHDGNRIDDFNPYAATQTDTRISAGAAREHMTEVDVDEELLSSQVMERLVQEAETWERIRGDFAERDDNAPNDVEAAEDGPPPENQAYEREATNSPQKDSPSKRRNPFEQVWQRIVRYAFSASSKIGSHRDQRSDRRPRSSSIVSADGQTPDAHRVVYSPQNSSMTFREVDPENPFVVAEDLRGPDRGIFDEAAKRKHAHISDELVDTTPRPSKRRRMDALPKSPWAFFSASFSTPGLSSLTKSSAHTATSSKATSSSSTTIKGYRYALPPPTAPALLASVDEYSIPSKVYTRPYYSKEGDAPERPREYAGLVFHLKGGTGLDTLEEWAGSTPDHIGYVGKGKRRLDPTDVTGWEYASTPPSVTEVRLWLQSPHGHKPVGPDRPKRPSQIEGPTQANSYGIKATPLKSSKPSTRERQNMSIFSLEVFATSSGVRLPSPEEDEVVAVFYSYQDSAEFPPEESGRFTCQSGMIVVENNQVNARRLRGVKFEAVSSELDLLNRLIDVVVDINPDIISGWEVQAASWGYLNTRASTYGYDLGEQISRAPRRHMGGGSDQWDIRTTSTFKVVGRHVLNLWRIMRAEQSLTSYTFENVTFQVLRRRTPRYTPRTLTEWYYSTTPRHTAEVLRYFSTRAAMVLEIMDAAEVVTKNAEFARVFGVDFFSVLSRGSQFKVESFMFRIAKPESFVLLSPSKQDVGKQNAAECMPLIMEPLSAFYTSPLVVLDFQSLYPSIMIAYNYCYSTCLGRVTDFKGQYKFGVTDLRQPAELLDTLKDYINVAPNGIMYVKQEVRKGLLGRMLTELLDTRVMVKQAMKGVKDNKALRRVLDARQLGLKYIANVTYGYTSATYSGRMPAVEIADSIVQSGRETLEKAIRVIHGEKKWGARVVYGDTDSLFIYLQGKTKEQAFRIGYDMADTITAMNPAPVKLKFEKVYLPCVLMAKKRYVGFKYESPDETEPGFDAKGIETVRRDGIPAQQKMTETCLKILFRTQDLSKVKEYCCRTWARILENKVSIQDFIFAKEVRLGTYSDKVPPPPGVTVAARRMLEDPNAEPQYGDRIPYVIVRGDPDSRLVDRAAAPEDLLSNPQKHLDAAYYISRVLIPPLERIFNLVGADVRSWYDEMPKALRVDEPEAVLMSPRKARRQNHALAANPFKIDEHFLTSRCLVCKALAAGGLCDVCRAHPQETISGLLSRLHIAEDKLRDVQTICSSCCGIPAAEPVRCESLDCPWLYERNKVENKVEALDVVAELIAELQEAEGMALADNPELGSMYNT</sequence>
<evidence type="ECO:0000256" key="1">
    <source>
        <dbReference type="ARBA" id="ARBA00001966"/>
    </source>
</evidence>
<dbReference type="FunFam" id="3.30.420.10:FF:000024">
    <property type="entry name" value="DNA polymerase zeta catalytic subunit"/>
    <property type="match status" value="1"/>
</dbReference>
<dbReference type="GO" id="GO:0005634">
    <property type="term" value="C:nucleus"/>
    <property type="evidence" value="ECO:0007669"/>
    <property type="project" value="UniProtKB-SubCell"/>
</dbReference>
<evidence type="ECO:0000256" key="10">
    <source>
        <dbReference type="ARBA" id="ARBA00022771"/>
    </source>
</evidence>
<dbReference type="InParanoid" id="S8EJB2"/>
<keyword evidence="6 20" id="KW-0548">Nucleotidyltransferase</keyword>
<dbReference type="PRINTS" id="PR00106">
    <property type="entry name" value="DNAPOLB"/>
</dbReference>
<dbReference type="InterPro" id="IPR023211">
    <property type="entry name" value="DNA_pol_palm_dom_sf"/>
</dbReference>
<dbReference type="InterPro" id="IPR006133">
    <property type="entry name" value="DNA-dir_DNA_pol_B_exonuc"/>
</dbReference>
<feature type="compositionally biased region" description="Basic and acidic residues" evidence="21">
    <location>
        <begin position="289"/>
        <end position="298"/>
    </location>
</feature>
<evidence type="ECO:0000256" key="12">
    <source>
        <dbReference type="ARBA" id="ARBA00022932"/>
    </source>
</evidence>
<evidence type="ECO:0000256" key="13">
    <source>
        <dbReference type="ARBA" id="ARBA00023004"/>
    </source>
</evidence>
<evidence type="ECO:0000256" key="3">
    <source>
        <dbReference type="ARBA" id="ARBA00005755"/>
    </source>
</evidence>
<dbReference type="Gene3D" id="1.10.287.690">
    <property type="entry name" value="Helix hairpin bin"/>
    <property type="match status" value="1"/>
</dbReference>
<organism evidence="27 28">
    <name type="scientific">Fomitopsis schrenkii</name>
    <name type="common">Brown rot fungus</name>
    <dbReference type="NCBI Taxonomy" id="2126942"/>
    <lineage>
        <taxon>Eukaryota</taxon>
        <taxon>Fungi</taxon>
        <taxon>Dikarya</taxon>
        <taxon>Basidiomycota</taxon>
        <taxon>Agaricomycotina</taxon>
        <taxon>Agaricomycetes</taxon>
        <taxon>Polyporales</taxon>
        <taxon>Fomitopsis</taxon>
    </lineage>
</organism>
<feature type="compositionally biased region" description="Basic and acidic residues" evidence="21">
    <location>
        <begin position="501"/>
        <end position="511"/>
    </location>
</feature>
<dbReference type="InterPro" id="IPR056447">
    <property type="entry name" value="REV3_N"/>
</dbReference>
<evidence type="ECO:0000259" key="25">
    <source>
        <dbReference type="Pfam" id="PF24055"/>
    </source>
</evidence>
<dbReference type="SUPFAM" id="SSF56672">
    <property type="entry name" value="DNA/RNA polymerases"/>
    <property type="match status" value="1"/>
</dbReference>
<dbReference type="EMBL" id="KE504127">
    <property type="protein sequence ID" value="EPT04323.1"/>
    <property type="molecule type" value="Genomic_DNA"/>
</dbReference>
<keyword evidence="12 20" id="KW-0239">DNA-directed DNA polymerase</keyword>
<keyword evidence="14 20" id="KW-0411">Iron-sulfur</keyword>
<dbReference type="SUPFAM" id="SSF53098">
    <property type="entry name" value="Ribonuclease H-like"/>
    <property type="match status" value="1"/>
</dbReference>
<dbReference type="FunCoup" id="S8EJB2">
    <property type="interactions" value="357"/>
</dbReference>
<dbReference type="Gene3D" id="3.30.420.10">
    <property type="entry name" value="Ribonuclease H-like superfamily/Ribonuclease H"/>
    <property type="match status" value="1"/>
</dbReference>
<feature type="domain" description="DNA polymerase zeta catalytic subunit N-terminal" evidence="26">
    <location>
        <begin position="8"/>
        <end position="53"/>
    </location>
</feature>
<evidence type="ECO:0000256" key="9">
    <source>
        <dbReference type="ARBA" id="ARBA00022763"/>
    </source>
</evidence>
<dbReference type="InterPro" id="IPR056435">
    <property type="entry name" value="DPOD/Z_N"/>
</dbReference>
<dbReference type="InterPro" id="IPR012337">
    <property type="entry name" value="RNaseH-like_sf"/>
</dbReference>
<feature type="region of interest" description="Disordered" evidence="21">
    <location>
        <begin position="195"/>
        <end position="218"/>
    </location>
</feature>
<dbReference type="HOGENOM" id="CLU_000203_3_1_1"/>
<dbReference type="GO" id="GO:0051539">
    <property type="term" value="F:4 iron, 4 sulfur cluster binding"/>
    <property type="evidence" value="ECO:0007669"/>
    <property type="project" value="UniProtKB-KW"/>
</dbReference>
<feature type="domain" description="C4-type zinc-finger of DNA polymerase delta" evidence="24">
    <location>
        <begin position="1533"/>
        <end position="1602"/>
    </location>
</feature>
<evidence type="ECO:0000313" key="27">
    <source>
        <dbReference type="EMBL" id="EPT04323.1"/>
    </source>
</evidence>
<keyword evidence="13 20" id="KW-0408">Iron</keyword>
<evidence type="ECO:0000256" key="14">
    <source>
        <dbReference type="ARBA" id="ARBA00023014"/>
    </source>
</evidence>
<dbReference type="InterPro" id="IPR025687">
    <property type="entry name" value="Znf-C4pol"/>
</dbReference>
<dbReference type="PROSITE" id="PS00116">
    <property type="entry name" value="DNA_POLYMERASE_B"/>
    <property type="match status" value="1"/>
</dbReference>
<dbReference type="PANTHER" id="PTHR45812">
    <property type="entry name" value="DNA POLYMERASE ZETA CATALYTIC SUBUNIT"/>
    <property type="match status" value="1"/>
</dbReference>
<keyword evidence="9" id="KW-0227">DNA damage</keyword>
<feature type="region of interest" description="Disordered" evidence="21">
    <location>
        <begin position="363"/>
        <end position="384"/>
    </location>
</feature>
<keyword evidence="5 20" id="KW-0808">Transferase</keyword>
<feature type="region of interest" description="Disordered" evidence="21">
    <location>
        <begin position="745"/>
        <end position="788"/>
    </location>
</feature>
<feature type="domain" description="DNA polymerase delta/zeta catalytic subunit N-terminal" evidence="25">
    <location>
        <begin position="54"/>
        <end position="137"/>
    </location>
</feature>
<dbReference type="Pfam" id="PF03104">
    <property type="entry name" value="DNA_pol_B_exo1"/>
    <property type="match status" value="1"/>
</dbReference>
<keyword evidence="7 20" id="KW-0235">DNA replication</keyword>
<dbReference type="GO" id="GO:0000724">
    <property type="term" value="P:double-strand break repair via homologous recombination"/>
    <property type="evidence" value="ECO:0007669"/>
    <property type="project" value="TreeGrafter"/>
</dbReference>
<dbReference type="GO" id="GO:0006260">
    <property type="term" value="P:DNA replication"/>
    <property type="evidence" value="ECO:0007669"/>
    <property type="project" value="UniProtKB-KW"/>
</dbReference>
<keyword evidence="8 20" id="KW-0479">Metal-binding</keyword>
<dbReference type="FunFam" id="1.10.287.690:FF:000002">
    <property type="entry name" value="DNA polymerase zeta"/>
    <property type="match status" value="1"/>
</dbReference>
<dbReference type="Gene3D" id="1.10.132.60">
    <property type="entry name" value="DNA polymerase family B, C-terminal domain"/>
    <property type="match status" value="1"/>
</dbReference>
<accession>S8EJB2</accession>
<dbReference type="Pfam" id="PF00136">
    <property type="entry name" value="DNA_pol_B"/>
    <property type="match status" value="1"/>
</dbReference>
<dbReference type="Gene3D" id="3.90.1600.10">
    <property type="entry name" value="Palm domain of DNA polymerase"/>
    <property type="match status" value="1"/>
</dbReference>
<dbReference type="SMART" id="SM00486">
    <property type="entry name" value="POLBc"/>
    <property type="match status" value="1"/>
</dbReference>
<dbReference type="Pfam" id="PF14260">
    <property type="entry name" value="zf-C4pol"/>
    <property type="match status" value="1"/>
</dbReference>
<feature type="compositionally biased region" description="Basic and acidic residues" evidence="21">
    <location>
        <begin position="199"/>
        <end position="213"/>
    </location>
</feature>
<dbReference type="GO" id="GO:0003887">
    <property type="term" value="F:DNA-directed DNA polymerase activity"/>
    <property type="evidence" value="ECO:0007669"/>
    <property type="project" value="UniProtKB-KW"/>
</dbReference>
<dbReference type="InterPro" id="IPR043502">
    <property type="entry name" value="DNA/RNA_pol_sf"/>
</dbReference>
<gene>
    <name evidence="27" type="ORF">FOMPIDRAFT_1157442</name>
</gene>
<comment type="cofactor">
    <cofactor evidence="1 20">
        <name>[4Fe-4S] cluster</name>
        <dbReference type="ChEBI" id="CHEBI:49883"/>
    </cofactor>
</comment>
<dbReference type="InterPro" id="IPR030559">
    <property type="entry name" value="PolZ_Rev3"/>
</dbReference>
<dbReference type="Gene3D" id="3.30.342.10">
    <property type="entry name" value="DNA Polymerase, chain B, domain 1"/>
    <property type="match status" value="1"/>
</dbReference>
<feature type="domain" description="DNA-directed DNA polymerase family B exonuclease" evidence="23">
    <location>
        <begin position="782"/>
        <end position="965"/>
    </location>
</feature>
<feature type="region of interest" description="Disordered" evidence="21">
    <location>
        <begin position="496"/>
        <end position="528"/>
    </location>
</feature>
<dbReference type="EC" id="2.7.7.7" evidence="20"/>
<evidence type="ECO:0000256" key="11">
    <source>
        <dbReference type="ARBA" id="ARBA00022833"/>
    </source>
</evidence>
<proteinExistence type="inferred from homology"/>
<evidence type="ECO:0000256" key="15">
    <source>
        <dbReference type="ARBA" id="ARBA00023125"/>
    </source>
</evidence>
<dbReference type="CDD" id="cd05534">
    <property type="entry name" value="POLBc_zeta"/>
    <property type="match status" value="1"/>
</dbReference>
<evidence type="ECO:0000256" key="6">
    <source>
        <dbReference type="ARBA" id="ARBA00022695"/>
    </source>
</evidence>
<evidence type="ECO:0000313" key="28">
    <source>
        <dbReference type="Proteomes" id="UP000015241"/>
    </source>
</evidence>
<evidence type="ECO:0000259" key="26">
    <source>
        <dbReference type="Pfam" id="PF24065"/>
    </source>
</evidence>
<evidence type="ECO:0000256" key="17">
    <source>
        <dbReference type="ARBA" id="ARBA00023242"/>
    </source>
</evidence>
<evidence type="ECO:0000259" key="24">
    <source>
        <dbReference type="Pfam" id="PF14260"/>
    </source>
</evidence>
<reference evidence="27 28" key="1">
    <citation type="journal article" date="2012" name="Science">
        <title>The Paleozoic origin of enzymatic lignin decomposition reconstructed from 31 fungal genomes.</title>
        <authorList>
            <person name="Floudas D."/>
            <person name="Binder M."/>
            <person name="Riley R."/>
            <person name="Barry K."/>
            <person name="Blanchette R.A."/>
            <person name="Henrissat B."/>
            <person name="Martinez A.T."/>
            <person name="Otillar R."/>
            <person name="Spatafora J.W."/>
            <person name="Yadav J.S."/>
            <person name="Aerts A."/>
            <person name="Benoit I."/>
            <person name="Boyd A."/>
            <person name="Carlson A."/>
            <person name="Copeland A."/>
            <person name="Coutinho P.M."/>
            <person name="de Vries R.P."/>
            <person name="Ferreira P."/>
            <person name="Findley K."/>
            <person name="Foster B."/>
            <person name="Gaskell J."/>
            <person name="Glotzer D."/>
            <person name="Gorecki P."/>
            <person name="Heitman J."/>
            <person name="Hesse C."/>
            <person name="Hori C."/>
            <person name="Igarashi K."/>
            <person name="Jurgens J.A."/>
            <person name="Kallen N."/>
            <person name="Kersten P."/>
            <person name="Kohler A."/>
            <person name="Kuees U."/>
            <person name="Kumar T.K.A."/>
            <person name="Kuo A."/>
            <person name="LaButti K."/>
            <person name="Larrondo L.F."/>
            <person name="Lindquist E."/>
            <person name="Ling A."/>
            <person name="Lombard V."/>
            <person name="Lucas S."/>
            <person name="Lundell T."/>
            <person name="Martin R."/>
            <person name="McLaughlin D.J."/>
            <person name="Morgenstern I."/>
            <person name="Morin E."/>
            <person name="Murat C."/>
            <person name="Nagy L.G."/>
            <person name="Nolan M."/>
            <person name="Ohm R.A."/>
            <person name="Patyshakuliyeva A."/>
            <person name="Rokas A."/>
            <person name="Ruiz-Duenas F.J."/>
            <person name="Sabat G."/>
            <person name="Salamov A."/>
            <person name="Samejima M."/>
            <person name="Schmutz J."/>
            <person name="Slot J.C."/>
            <person name="St John F."/>
            <person name="Stenlid J."/>
            <person name="Sun H."/>
            <person name="Sun S."/>
            <person name="Syed K."/>
            <person name="Tsang A."/>
            <person name="Wiebenga A."/>
            <person name="Young D."/>
            <person name="Pisabarro A."/>
            <person name="Eastwood D.C."/>
            <person name="Martin F."/>
            <person name="Cullen D."/>
            <person name="Grigoriev I.V."/>
            <person name="Hibbett D.S."/>
        </authorList>
    </citation>
    <scope>NUCLEOTIDE SEQUENCE</scope>
    <source>
        <strain evidence="28">FP-58527</strain>
    </source>
</reference>
<dbReference type="InterPro" id="IPR017964">
    <property type="entry name" value="DNA-dir_DNA_pol_B_CS"/>
</dbReference>
<evidence type="ECO:0000256" key="19">
    <source>
        <dbReference type="ARBA" id="ARBA00066055"/>
    </source>
</evidence>
<dbReference type="InterPro" id="IPR006134">
    <property type="entry name" value="DNA-dir_DNA_pol_B_multi_dom"/>
</dbReference>
<dbReference type="Pfam" id="PF24065">
    <property type="entry name" value="REV3_N"/>
    <property type="match status" value="1"/>
</dbReference>
<protein>
    <recommendedName>
        <fullName evidence="20">DNA polymerase</fullName>
        <ecNumber evidence="20">2.7.7.7</ecNumber>
    </recommendedName>
</protein>
<evidence type="ECO:0000256" key="5">
    <source>
        <dbReference type="ARBA" id="ARBA00022679"/>
    </source>
</evidence>
<dbReference type="InterPro" id="IPR042087">
    <property type="entry name" value="DNA_pol_B_thumb"/>
</dbReference>
<dbReference type="InterPro" id="IPR006172">
    <property type="entry name" value="DNA-dir_DNA_pol_B"/>
</dbReference>
<dbReference type="GO" id="GO:0000166">
    <property type="term" value="F:nucleotide binding"/>
    <property type="evidence" value="ECO:0007669"/>
    <property type="project" value="InterPro"/>
</dbReference>
<feature type="region of interest" description="Disordered" evidence="21">
    <location>
        <begin position="432"/>
        <end position="481"/>
    </location>
</feature>
<keyword evidence="15 20" id="KW-0238">DNA-binding</keyword>
<keyword evidence="11 20" id="KW-0862">Zinc</keyword>
<dbReference type="CDD" id="cd05778">
    <property type="entry name" value="DNA_polB_zeta_exo"/>
    <property type="match status" value="1"/>
</dbReference>
<evidence type="ECO:0000256" key="16">
    <source>
        <dbReference type="ARBA" id="ARBA00023204"/>
    </source>
</evidence>
<evidence type="ECO:0000256" key="2">
    <source>
        <dbReference type="ARBA" id="ARBA00004123"/>
    </source>
</evidence>
<evidence type="ECO:0000256" key="18">
    <source>
        <dbReference type="ARBA" id="ARBA00049244"/>
    </source>
</evidence>
<dbReference type="PANTHER" id="PTHR45812:SF1">
    <property type="entry name" value="DNA POLYMERASE ZETA CATALYTIC SUBUNIT"/>
    <property type="match status" value="1"/>
</dbReference>
<feature type="compositionally biased region" description="Basic and acidic residues" evidence="21">
    <location>
        <begin position="432"/>
        <end position="442"/>
    </location>
</feature>
<evidence type="ECO:0000256" key="4">
    <source>
        <dbReference type="ARBA" id="ARBA00022485"/>
    </source>
</evidence>
<dbReference type="Proteomes" id="UP000015241">
    <property type="component" value="Unassembled WGS sequence"/>
</dbReference>
<dbReference type="GO" id="GO:0042276">
    <property type="term" value="P:error-prone translesion synthesis"/>
    <property type="evidence" value="ECO:0007669"/>
    <property type="project" value="TreeGrafter"/>
</dbReference>
<dbReference type="FunFam" id="1.10.132.60:FF:000007">
    <property type="entry name" value="DNA polymerase"/>
    <property type="match status" value="1"/>
</dbReference>
<keyword evidence="17 20" id="KW-0539">Nucleus</keyword>
<keyword evidence="28" id="KW-1185">Reference proteome</keyword>
<comment type="catalytic activity">
    <reaction evidence="18 20">
        <text>DNA(n) + a 2'-deoxyribonucleoside 5'-triphosphate = DNA(n+1) + diphosphate</text>
        <dbReference type="Rhea" id="RHEA:22508"/>
        <dbReference type="Rhea" id="RHEA-COMP:17339"/>
        <dbReference type="Rhea" id="RHEA-COMP:17340"/>
        <dbReference type="ChEBI" id="CHEBI:33019"/>
        <dbReference type="ChEBI" id="CHEBI:61560"/>
        <dbReference type="ChEBI" id="CHEBI:173112"/>
        <dbReference type="EC" id="2.7.7.7"/>
    </reaction>
</comment>
<comment type="subcellular location">
    <subcellularLocation>
        <location evidence="2 20">Nucleus</location>
    </subcellularLocation>
</comment>
<name>S8EJB2_FOMSC</name>
<keyword evidence="10 20" id="KW-0863">Zinc-finger</keyword>
<evidence type="ECO:0000256" key="20">
    <source>
        <dbReference type="RuleBase" id="RU000442"/>
    </source>
</evidence>
<evidence type="ECO:0000256" key="21">
    <source>
        <dbReference type="SAM" id="MobiDB-lite"/>
    </source>
</evidence>
<keyword evidence="16" id="KW-0234">DNA repair</keyword>
<dbReference type="eggNOG" id="KOG0968">
    <property type="taxonomic scope" value="Eukaryota"/>
</dbReference>
<comment type="similarity">
    <text evidence="3 20">Belongs to the DNA polymerase type-B family.</text>
</comment>
<evidence type="ECO:0000259" key="22">
    <source>
        <dbReference type="Pfam" id="PF00136"/>
    </source>
</evidence>
<dbReference type="InterPro" id="IPR036397">
    <property type="entry name" value="RNaseH_sf"/>
</dbReference>
<feature type="compositionally biased region" description="Basic and acidic residues" evidence="21">
    <location>
        <begin position="372"/>
        <end position="382"/>
    </location>
</feature>
<evidence type="ECO:0000259" key="23">
    <source>
        <dbReference type="Pfam" id="PF03104"/>
    </source>
</evidence>
<evidence type="ECO:0000256" key="8">
    <source>
        <dbReference type="ARBA" id="ARBA00022723"/>
    </source>
</evidence>
<feature type="region of interest" description="Disordered" evidence="21">
    <location>
        <begin position="276"/>
        <end position="300"/>
    </location>
</feature>
<dbReference type="Pfam" id="PF24055">
    <property type="entry name" value="POL3_N"/>
    <property type="match status" value="1"/>
</dbReference>
<dbReference type="OrthoDB" id="2414538at2759"/>
<comment type="subunit">
    <text evidence="19">Forms DNA polymerase zeta with REV7.</text>
</comment>
<keyword evidence="4 20" id="KW-0004">4Fe-4S</keyword>
<dbReference type="GO" id="GO:0008270">
    <property type="term" value="F:zinc ion binding"/>
    <property type="evidence" value="ECO:0007669"/>
    <property type="project" value="UniProtKB-KW"/>
</dbReference>
<feature type="domain" description="DNA-directed DNA polymerase family B multifunctional" evidence="22">
    <location>
        <begin position="1032"/>
        <end position="1478"/>
    </location>
</feature>